<keyword evidence="8" id="KW-0238">DNA-binding</keyword>
<keyword evidence="5" id="KW-0479">Metal-binding</keyword>
<dbReference type="InterPro" id="IPR032705">
    <property type="entry name" value="ORC4_C"/>
</dbReference>
<accession>A0A1B8GGL5</accession>
<protein>
    <recommendedName>
        <fullName evidence="3">Origin recognition complex subunit 4</fullName>
    </recommendedName>
</protein>
<evidence type="ECO:0000256" key="4">
    <source>
        <dbReference type="ARBA" id="ARBA00022705"/>
    </source>
</evidence>
<dbReference type="Proteomes" id="UP000091956">
    <property type="component" value="Unassembled WGS sequence"/>
</dbReference>
<feature type="compositionally biased region" description="Polar residues" evidence="11">
    <location>
        <begin position="1"/>
        <end position="25"/>
    </location>
</feature>
<dbReference type="Gene3D" id="3.40.50.300">
    <property type="entry name" value="P-loop containing nucleotide triphosphate hydrolases"/>
    <property type="match status" value="1"/>
</dbReference>
<dbReference type="InterPro" id="IPR019786">
    <property type="entry name" value="Zinc_finger_PHD-type_CS"/>
</dbReference>
<dbReference type="Gene3D" id="3.30.40.10">
    <property type="entry name" value="Zinc/RING finger domain, C3HC4 (zinc finger)"/>
    <property type="match status" value="1"/>
</dbReference>
<keyword evidence="6 10" id="KW-0863">Zinc-finger</keyword>
<evidence type="ECO:0000256" key="8">
    <source>
        <dbReference type="ARBA" id="ARBA00023125"/>
    </source>
</evidence>
<evidence type="ECO:0000256" key="7">
    <source>
        <dbReference type="ARBA" id="ARBA00022833"/>
    </source>
</evidence>
<evidence type="ECO:0000256" key="11">
    <source>
        <dbReference type="SAM" id="MobiDB-lite"/>
    </source>
</evidence>
<dbReference type="InterPro" id="IPR016527">
    <property type="entry name" value="ORC4"/>
</dbReference>
<keyword evidence="7" id="KW-0862">Zinc</keyword>
<evidence type="ECO:0000256" key="1">
    <source>
        <dbReference type="ARBA" id="ARBA00004123"/>
    </source>
</evidence>
<dbReference type="InterPro" id="IPR041664">
    <property type="entry name" value="AAA_16"/>
</dbReference>
<dbReference type="STRING" id="342668.A0A1B8GGL5"/>
<dbReference type="GO" id="GO:0003688">
    <property type="term" value="F:DNA replication origin binding"/>
    <property type="evidence" value="ECO:0007669"/>
    <property type="project" value="TreeGrafter"/>
</dbReference>
<comment type="subcellular location">
    <subcellularLocation>
        <location evidence="1">Nucleus</location>
    </subcellularLocation>
</comment>
<dbReference type="PRINTS" id="PR00929">
    <property type="entry name" value="ATHOOK"/>
</dbReference>
<dbReference type="GO" id="GO:0005664">
    <property type="term" value="C:nuclear origin of replication recognition complex"/>
    <property type="evidence" value="ECO:0007669"/>
    <property type="project" value="TreeGrafter"/>
</dbReference>
<dbReference type="CDD" id="cd15492">
    <property type="entry name" value="PHD_BRPF_JADE_like"/>
    <property type="match status" value="1"/>
</dbReference>
<evidence type="ECO:0000256" key="9">
    <source>
        <dbReference type="ARBA" id="ARBA00023242"/>
    </source>
</evidence>
<dbReference type="InterPro" id="IPR001965">
    <property type="entry name" value="Znf_PHD"/>
</dbReference>
<evidence type="ECO:0000256" key="10">
    <source>
        <dbReference type="PROSITE-ProRule" id="PRU00146"/>
    </source>
</evidence>
<dbReference type="PROSITE" id="PS01359">
    <property type="entry name" value="ZF_PHD_1"/>
    <property type="match status" value="1"/>
</dbReference>
<evidence type="ECO:0000313" key="13">
    <source>
        <dbReference type="EMBL" id="OBT94972.1"/>
    </source>
</evidence>
<dbReference type="GO" id="GO:0006355">
    <property type="term" value="P:regulation of DNA-templated transcription"/>
    <property type="evidence" value="ECO:0007669"/>
    <property type="project" value="InterPro"/>
</dbReference>
<evidence type="ECO:0000256" key="2">
    <source>
        <dbReference type="ARBA" id="ARBA00005334"/>
    </source>
</evidence>
<dbReference type="GO" id="GO:0006270">
    <property type="term" value="P:DNA replication initiation"/>
    <property type="evidence" value="ECO:0007669"/>
    <property type="project" value="TreeGrafter"/>
</dbReference>
<dbReference type="Pfam" id="PF02178">
    <property type="entry name" value="AT_hook"/>
    <property type="match status" value="3"/>
</dbReference>
<keyword evidence="14" id="KW-1185">Reference proteome</keyword>
<feature type="compositionally biased region" description="Basic and acidic residues" evidence="11">
    <location>
        <begin position="268"/>
        <end position="281"/>
    </location>
</feature>
<keyword evidence="4" id="KW-0235">DNA replication</keyword>
<name>A0A1B8GGL5_9PEZI</name>
<dbReference type="Pfam" id="PF13191">
    <property type="entry name" value="AAA_16"/>
    <property type="match status" value="1"/>
</dbReference>
<evidence type="ECO:0000259" key="12">
    <source>
        <dbReference type="PROSITE" id="PS50016"/>
    </source>
</evidence>
<evidence type="ECO:0000313" key="14">
    <source>
        <dbReference type="Proteomes" id="UP000091956"/>
    </source>
</evidence>
<dbReference type="AlphaFoldDB" id="A0A1B8GGL5"/>
<dbReference type="PANTHER" id="PTHR12087:SF0">
    <property type="entry name" value="ORIGIN RECOGNITION COMPLEX SUBUNIT 4"/>
    <property type="match status" value="1"/>
</dbReference>
<dbReference type="SMART" id="SM00384">
    <property type="entry name" value="AT_hook"/>
    <property type="match status" value="3"/>
</dbReference>
<dbReference type="CDD" id="cd00009">
    <property type="entry name" value="AAA"/>
    <property type="match status" value="1"/>
</dbReference>
<dbReference type="InterPro" id="IPR003593">
    <property type="entry name" value="AAA+_ATPase"/>
</dbReference>
<dbReference type="InterPro" id="IPR017956">
    <property type="entry name" value="AT_hook_DNA-bd_motif"/>
</dbReference>
<proteinExistence type="inferred from homology"/>
<dbReference type="SMART" id="SM00249">
    <property type="entry name" value="PHD"/>
    <property type="match status" value="1"/>
</dbReference>
<dbReference type="OrthoDB" id="343623at2759"/>
<dbReference type="SUPFAM" id="SSF57903">
    <property type="entry name" value="FYVE/PHD zinc finger"/>
    <property type="match status" value="1"/>
</dbReference>
<sequence length="840" mass="92795">MSSNKRSRPLEQQVNDSSPMPSSGRLSAKRRKVGGSGSSPSTPNAVEAVKRTLGRALKSVRLKENEPVDDDSNREQSPTKQLLEDEAAVESMSPKPTNEAAAEDIPVSEPGNRSAGRQARKPRRYSTEVAERPVLEPKSILTPSKRGRGRPRKSVAFEQTTPAEGEVDLGFKDIPIDQPLPVETPTQRKRSTSPKNSDPQEQPQELLQPEEADTAEAPQEVIPQKRGRGRPRKIHDPIELSQPEIVVTADGAEEAVPPKRGRGRPRKIHDPNEPSQREKYTKSPKIPIIVEPDDEEETDEEVCAICENGDSEAPNEIMFCDSCDLAVHQECYNIITVPEGEWLCSDCQPEDPEIETADVHEAVPEIDAESIFEIGGSEPPAIPGLKDHLMAMQRLLLDKLTGRKRLKLHDLDDEFQKVYQVVEQTVTSGEGNSMLVIGARGSGKTTLVETVISDLSIEHRQNFHVVRLNGFTHTDDKLALRDIWRQLGREMEVEEDLTAKTNNYADTLTSLLALLSHPTELSEDSANHMAKSVVFILDEFDLFASHPRQTLLYNLFDIAQARKAPIAVLGVTTKIDVVETLEKRVKSRFSHRYVHLPLPRSLAAFWEICKEGLQVDMDELVDGGFDPGLPGQEEFLEYWDSMINSLYNDDAPYKAHLQRIFYRSKSVPAFFSTCLLPIASLTPRSLPLTSASFPVQSTLSPPDSKLHILQGLSDLDLTLLICAARLDVVLDTDTCNFAMAYDEYTTLTTRQRIQASSSGIGALSASYKVWGREVAMGSWETLVDYELLVPASMGAGPMGGLGGGGVGREGKMWKVDVGLEEIAGSVGGLTSVMTKWCKEI</sequence>
<feature type="compositionally biased region" description="Basic and acidic residues" evidence="11">
    <location>
        <begin position="125"/>
        <end position="135"/>
    </location>
</feature>
<feature type="compositionally biased region" description="Basic and acidic residues" evidence="11">
    <location>
        <begin position="61"/>
        <end position="74"/>
    </location>
</feature>
<feature type="region of interest" description="Disordered" evidence="11">
    <location>
        <begin position="1"/>
        <end position="282"/>
    </location>
</feature>
<evidence type="ECO:0000256" key="3">
    <source>
        <dbReference type="ARBA" id="ARBA00019083"/>
    </source>
</evidence>
<dbReference type="EMBL" id="KV460239">
    <property type="protein sequence ID" value="OBT94972.1"/>
    <property type="molecule type" value="Genomic_DNA"/>
</dbReference>
<dbReference type="SUPFAM" id="SSF52540">
    <property type="entry name" value="P-loop containing nucleoside triphosphate hydrolases"/>
    <property type="match status" value="1"/>
</dbReference>
<dbReference type="GO" id="GO:0008270">
    <property type="term" value="F:zinc ion binding"/>
    <property type="evidence" value="ECO:0007669"/>
    <property type="project" value="UniProtKB-KW"/>
</dbReference>
<reference evidence="13 14" key="1">
    <citation type="submission" date="2016-03" db="EMBL/GenBank/DDBJ databases">
        <title>Comparative genomics of Pseudogymnoascus destructans, the fungus causing white-nose syndrome of bats.</title>
        <authorList>
            <person name="Palmer J.M."/>
            <person name="Drees K.P."/>
            <person name="Foster J.T."/>
            <person name="Lindner D.L."/>
        </authorList>
    </citation>
    <scope>NUCLEOTIDE SEQUENCE [LARGE SCALE GENOMIC DNA]</scope>
    <source>
        <strain evidence="13 14">UAMH 10579</strain>
    </source>
</reference>
<dbReference type="InterPro" id="IPR019787">
    <property type="entry name" value="Znf_PHD-finger"/>
</dbReference>
<dbReference type="InterPro" id="IPR000637">
    <property type="entry name" value="HMGI/Y_DNA-bd_CS"/>
</dbReference>
<reference evidence="14" key="2">
    <citation type="journal article" date="2018" name="Nat. Commun.">
        <title>Extreme sensitivity to ultraviolet light in the fungal pathogen causing white-nose syndrome of bats.</title>
        <authorList>
            <person name="Palmer J.M."/>
            <person name="Drees K.P."/>
            <person name="Foster J.T."/>
            <person name="Lindner D.L."/>
        </authorList>
    </citation>
    <scope>NUCLEOTIDE SEQUENCE [LARGE SCALE GENOMIC DNA]</scope>
    <source>
        <strain evidence="14">UAMH 10579</strain>
    </source>
</reference>
<keyword evidence="9" id="KW-0539">Nucleus</keyword>
<dbReference type="InterPro" id="IPR027417">
    <property type="entry name" value="P-loop_NTPase"/>
</dbReference>
<dbReference type="SMART" id="SM00382">
    <property type="entry name" value="AAA"/>
    <property type="match status" value="1"/>
</dbReference>
<dbReference type="FunFam" id="3.40.50.300:FF:001597">
    <property type="entry name" value="Origin recognition complex subunit Orc4"/>
    <property type="match status" value="1"/>
</dbReference>
<dbReference type="RefSeq" id="XP_018128705.1">
    <property type="nucleotide sequence ID" value="XM_018276914.2"/>
</dbReference>
<gene>
    <name evidence="13" type="ORF">VE01_07479</name>
</gene>
<evidence type="ECO:0000256" key="6">
    <source>
        <dbReference type="ARBA" id="ARBA00022771"/>
    </source>
</evidence>
<comment type="similarity">
    <text evidence="2">Belongs to the ORC4 family.</text>
</comment>
<dbReference type="Pfam" id="PF13831">
    <property type="entry name" value="PHD_2"/>
    <property type="match status" value="1"/>
</dbReference>
<evidence type="ECO:0000256" key="5">
    <source>
        <dbReference type="ARBA" id="ARBA00022723"/>
    </source>
</evidence>
<dbReference type="PROSITE" id="PS50016">
    <property type="entry name" value="ZF_PHD_2"/>
    <property type="match status" value="1"/>
</dbReference>
<dbReference type="InterPro" id="IPR011011">
    <property type="entry name" value="Znf_FYVE_PHD"/>
</dbReference>
<dbReference type="Pfam" id="PF14629">
    <property type="entry name" value="ORC4_C"/>
    <property type="match status" value="1"/>
</dbReference>
<dbReference type="InterPro" id="IPR013083">
    <property type="entry name" value="Znf_RING/FYVE/PHD"/>
</dbReference>
<feature type="domain" description="PHD-type" evidence="12">
    <location>
        <begin position="300"/>
        <end position="350"/>
    </location>
</feature>
<dbReference type="GeneID" id="28840865"/>
<dbReference type="PANTHER" id="PTHR12087">
    <property type="entry name" value="ORIGIN RECOGNITION COMPLEX SUBUNIT 4"/>
    <property type="match status" value="1"/>
</dbReference>
<dbReference type="PROSITE" id="PS00354">
    <property type="entry name" value="HMGI_Y"/>
    <property type="match status" value="1"/>
</dbReference>
<organism evidence="13 14">
    <name type="scientific">Pseudogymnoascus verrucosus</name>
    <dbReference type="NCBI Taxonomy" id="342668"/>
    <lineage>
        <taxon>Eukaryota</taxon>
        <taxon>Fungi</taxon>
        <taxon>Dikarya</taxon>
        <taxon>Ascomycota</taxon>
        <taxon>Pezizomycotina</taxon>
        <taxon>Leotiomycetes</taxon>
        <taxon>Thelebolales</taxon>
        <taxon>Thelebolaceae</taxon>
        <taxon>Pseudogymnoascus</taxon>
    </lineage>
</organism>